<dbReference type="InterPro" id="IPR052983">
    <property type="entry name" value="MFS_Riboflavin_Transporter"/>
</dbReference>
<dbReference type="InterPro" id="IPR020846">
    <property type="entry name" value="MFS_dom"/>
</dbReference>
<accession>A0ABY4L7V4</accession>
<feature type="domain" description="Major facilitator superfamily (MFS) profile" evidence="7">
    <location>
        <begin position="20"/>
        <end position="409"/>
    </location>
</feature>
<dbReference type="SUPFAM" id="SSF103473">
    <property type="entry name" value="MFS general substrate transporter"/>
    <property type="match status" value="1"/>
</dbReference>
<organism evidence="8 9">
    <name type="scientific">Thermobifida alba</name>
    <name type="common">Thermomonospora alba</name>
    <dbReference type="NCBI Taxonomy" id="53522"/>
    <lineage>
        <taxon>Bacteria</taxon>
        <taxon>Bacillati</taxon>
        <taxon>Actinomycetota</taxon>
        <taxon>Actinomycetes</taxon>
        <taxon>Streptosporangiales</taxon>
        <taxon>Nocardiopsidaceae</taxon>
        <taxon>Thermobifida</taxon>
    </lineage>
</organism>
<evidence type="ECO:0000256" key="4">
    <source>
        <dbReference type="ARBA" id="ARBA00022989"/>
    </source>
</evidence>
<keyword evidence="2" id="KW-0813">Transport</keyword>
<dbReference type="InterPro" id="IPR036259">
    <property type="entry name" value="MFS_trans_sf"/>
</dbReference>
<keyword evidence="5 6" id="KW-0472">Membrane</keyword>
<keyword evidence="9" id="KW-1185">Reference proteome</keyword>
<feature type="transmembrane region" description="Helical" evidence="6">
    <location>
        <begin position="295"/>
        <end position="313"/>
    </location>
</feature>
<feature type="transmembrane region" description="Helical" evidence="6">
    <location>
        <begin position="54"/>
        <end position="77"/>
    </location>
</feature>
<feature type="transmembrane region" description="Helical" evidence="6">
    <location>
        <begin position="89"/>
        <end position="108"/>
    </location>
</feature>
<dbReference type="PANTHER" id="PTHR43385:SF1">
    <property type="entry name" value="RIBOFLAVIN TRANSPORTER RIBJ"/>
    <property type="match status" value="1"/>
</dbReference>
<feature type="transmembrane region" description="Helical" evidence="6">
    <location>
        <begin position="383"/>
        <end position="405"/>
    </location>
</feature>
<feature type="transmembrane region" description="Helical" evidence="6">
    <location>
        <begin position="319"/>
        <end position="342"/>
    </location>
</feature>
<keyword evidence="4 6" id="KW-1133">Transmembrane helix</keyword>
<gene>
    <name evidence="8" type="ORF">FOF52_15375</name>
</gene>
<dbReference type="PROSITE" id="PS50850">
    <property type="entry name" value="MFS"/>
    <property type="match status" value="1"/>
</dbReference>
<evidence type="ECO:0000256" key="6">
    <source>
        <dbReference type="SAM" id="Phobius"/>
    </source>
</evidence>
<dbReference type="InterPro" id="IPR011701">
    <property type="entry name" value="MFS"/>
</dbReference>
<dbReference type="EMBL" id="CP051627">
    <property type="protein sequence ID" value="UPT22172.1"/>
    <property type="molecule type" value="Genomic_DNA"/>
</dbReference>
<evidence type="ECO:0000256" key="3">
    <source>
        <dbReference type="ARBA" id="ARBA00022692"/>
    </source>
</evidence>
<reference evidence="8 9" key="1">
    <citation type="submission" date="2020-04" db="EMBL/GenBank/DDBJ databases">
        <title>Thermobifida alba genome sequencing and assembly.</title>
        <authorList>
            <person name="Luzics S."/>
            <person name="Horvath B."/>
            <person name="Nagy I."/>
            <person name="Toth A."/>
            <person name="Nagy I."/>
            <person name="Kukolya J."/>
        </authorList>
    </citation>
    <scope>NUCLEOTIDE SEQUENCE [LARGE SCALE GENOMIC DNA]</scope>
    <source>
        <strain evidence="8 9">DSM 43795</strain>
    </source>
</reference>
<feature type="transmembrane region" description="Helical" evidence="6">
    <location>
        <begin position="230"/>
        <end position="252"/>
    </location>
</feature>
<evidence type="ECO:0000313" key="9">
    <source>
        <dbReference type="Proteomes" id="UP000832041"/>
    </source>
</evidence>
<proteinExistence type="predicted"/>
<comment type="subcellular location">
    <subcellularLocation>
        <location evidence="1">Cell membrane</location>
        <topology evidence="1">Multi-pass membrane protein</topology>
    </subcellularLocation>
</comment>
<feature type="transmembrane region" description="Helical" evidence="6">
    <location>
        <begin position="114"/>
        <end position="137"/>
    </location>
</feature>
<keyword evidence="3 6" id="KW-0812">Transmembrane</keyword>
<evidence type="ECO:0000256" key="2">
    <source>
        <dbReference type="ARBA" id="ARBA00022448"/>
    </source>
</evidence>
<dbReference type="Proteomes" id="UP000832041">
    <property type="component" value="Chromosome"/>
</dbReference>
<feature type="transmembrane region" description="Helical" evidence="6">
    <location>
        <begin position="149"/>
        <end position="168"/>
    </location>
</feature>
<dbReference type="Pfam" id="PF07690">
    <property type="entry name" value="MFS_1"/>
    <property type="match status" value="1"/>
</dbReference>
<sequence>MQSGDYSYAISPAHRLSHSGTAPLVALCVTVTLSRGVLYYAFPVLALPITADTGWPLAATTVVFSLSQVVAAVTGIPVGRWLDRRGPRVVMTLGAAVAAPALVVVALAPDLWCFAAGWLVAGSTMAALSYSPAFAALTRWHGPDRLRALTTLTLTAGLASTIFAPLAAALEDWLGWRGTYLVLAAALLVTAVPLHALALRLPWPPLPAPPPEEAAPDSDTVRSVLRSRAFVALTGALALAAFGAYAVPMNLVPLLAERGQDTGVAAWVLSVGGLGQLLGRIAYGPLHRRTGVRTCSVAVLALCASTVLLFAAVPGPAAALFAVSALAGAGRGLFILFQATAVSDRWGTARYGTLSGVLHTPATIAIALGPGAGTLLADLLGSYPALFVLLAAVTATGTVLAAWSLPSRR</sequence>
<name>A0ABY4L7V4_THEAE</name>
<evidence type="ECO:0000259" key="7">
    <source>
        <dbReference type="PROSITE" id="PS50850"/>
    </source>
</evidence>
<dbReference type="PANTHER" id="PTHR43385">
    <property type="entry name" value="RIBOFLAVIN TRANSPORTER RIBJ"/>
    <property type="match status" value="1"/>
</dbReference>
<evidence type="ECO:0000313" key="8">
    <source>
        <dbReference type="EMBL" id="UPT22172.1"/>
    </source>
</evidence>
<feature type="transmembrane region" description="Helical" evidence="6">
    <location>
        <begin position="354"/>
        <end position="377"/>
    </location>
</feature>
<protein>
    <submittedName>
        <fullName evidence="8">MFS transporter</fullName>
    </submittedName>
</protein>
<dbReference type="Gene3D" id="1.20.1250.20">
    <property type="entry name" value="MFS general substrate transporter like domains"/>
    <property type="match status" value="1"/>
</dbReference>
<feature type="transmembrane region" description="Helical" evidence="6">
    <location>
        <begin position="180"/>
        <end position="199"/>
    </location>
</feature>
<feature type="transmembrane region" description="Helical" evidence="6">
    <location>
        <begin position="21"/>
        <end position="42"/>
    </location>
</feature>
<evidence type="ECO:0000256" key="1">
    <source>
        <dbReference type="ARBA" id="ARBA00004651"/>
    </source>
</evidence>
<feature type="transmembrane region" description="Helical" evidence="6">
    <location>
        <begin position="264"/>
        <end position="283"/>
    </location>
</feature>
<evidence type="ECO:0000256" key="5">
    <source>
        <dbReference type="ARBA" id="ARBA00023136"/>
    </source>
</evidence>